<keyword evidence="9 14" id="KW-0418">Kinase</keyword>
<dbReference type="KEGG" id="soy:115882840"/>
<dbReference type="GeneID" id="115882840"/>
<feature type="domain" description="Pyruvate kinase barrel" evidence="15">
    <location>
        <begin position="45"/>
        <end position="376"/>
    </location>
</feature>
<comment type="cofactor">
    <cofactor evidence="2">
        <name>K(+)</name>
        <dbReference type="ChEBI" id="CHEBI:29103"/>
    </cofactor>
</comment>
<evidence type="ECO:0000256" key="11">
    <source>
        <dbReference type="ARBA" id="ARBA00022842"/>
    </source>
</evidence>
<dbReference type="InterPro" id="IPR015813">
    <property type="entry name" value="Pyrv/PenolPyrv_kinase-like_dom"/>
</dbReference>
<keyword evidence="17" id="KW-1185">Reference proteome</keyword>
<dbReference type="GO" id="GO:0004743">
    <property type="term" value="F:pyruvate kinase activity"/>
    <property type="evidence" value="ECO:0007669"/>
    <property type="project" value="UniProtKB-EC"/>
</dbReference>
<dbReference type="InterPro" id="IPR015795">
    <property type="entry name" value="Pyrv_Knase_C"/>
</dbReference>
<accession>A0A6J2Y211</accession>
<dbReference type="CDD" id="cd00288">
    <property type="entry name" value="Pyruvate_Kinase"/>
    <property type="match status" value="1"/>
</dbReference>
<dbReference type="InterPro" id="IPR015806">
    <property type="entry name" value="Pyrv_Knase_insert_dom_sf"/>
</dbReference>
<evidence type="ECO:0000256" key="8">
    <source>
        <dbReference type="ARBA" id="ARBA00022741"/>
    </source>
</evidence>
<keyword evidence="6 14" id="KW-0808">Transferase</keyword>
<dbReference type="GO" id="GO:0016301">
    <property type="term" value="F:kinase activity"/>
    <property type="evidence" value="ECO:0007669"/>
    <property type="project" value="UniProtKB-KW"/>
</dbReference>
<evidence type="ECO:0000256" key="13">
    <source>
        <dbReference type="ARBA" id="ARBA00023317"/>
    </source>
</evidence>
<dbReference type="GO" id="GO:0030955">
    <property type="term" value="F:potassium ion binding"/>
    <property type="evidence" value="ECO:0007669"/>
    <property type="project" value="InterPro"/>
</dbReference>
<comment type="similarity">
    <text evidence="4 14">Belongs to the pyruvate kinase family.</text>
</comment>
<evidence type="ECO:0000256" key="2">
    <source>
        <dbReference type="ARBA" id="ARBA00001958"/>
    </source>
</evidence>
<evidence type="ECO:0000256" key="6">
    <source>
        <dbReference type="ARBA" id="ARBA00022679"/>
    </source>
</evidence>
<dbReference type="Gene3D" id="3.20.20.60">
    <property type="entry name" value="Phosphoenolpyruvate-binding domains"/>
    <property type="match status" value="1"/>
</dbReference>
<evidence type="ECO:0000256" key="5">
    <source>
        <dbReference type="ARBA" id="ARBA00012142"/>
    </source>
</evidence>
<dbReference type="UniPathway" id="UPA00109">
    <property type="reaction ID" value="UER00188"/>
</dbReference>
<dbReference type="InterPro" id="IPR015793">
    <property type="entry name" value="Pyrv_Knase_brl"/>
</dbReference>
<dbReference type="InterPro" id="IPR011037">
    <property type="entry name" value="Pyrv_Knase-like_insert_dom_sf"/>
</dbReference>
<dbReference type="EC" id="2.7.1.40" evidence="5 14"/>
<evidence type="ECO:0000256" key="12">
    <source>
        <dbReference type="ARBA" id="ARBA00023152"/>
    </source>
</evidence>
<comment type="cofactor">
    <cofactor evidence="1">
        <name>Mg(2+)</name>
        <dbReference type="ChEBI" id="CHEBI:18420"/>
    </cofactor>
</comment>
<dbReference type="SUPFAM" id="SSF50800">
    <property type="entry name" value="PK beta-barrel domain-like"/>
    <property type="match status" value="1"/>
</dbReference>
<evidence type="ECO:0000313" key="18">
    <source>
        <dbReference type="RefSeq" id="XP_030756949.1"/>
    </source>
</evidence>
<keyword evidence="7" id="KW-0479">Metal-binding</keyword>
<dbReference type="PANTHER" id="PTHR11817">
    <property type="entry name" value="PYRUVATE KINASE"/>
    <property type="match status" value="1"/>
</dbReference>
<evidence type="ECO:0000256" key="1">
    <source>
        <dbReference type="ARBA" id="ARBA00001946"/>
    </source>
</evidence>
<feature type="domain" description="Pyruvate kinase C-terminal" evidence="16">
    <location>
        <begin position="412"/>
        <end position="486"/>
    </location>
</feature>
<name>A0A6J2Y211_SITOR</name>
<keyword evidence="13" id="KW-0670">Pyruvate</keyword>
<dbReference type="AlphaFoldDB" id="A0A6J2Y211"/>
<dbReference type="PROSITE" id="PS00110">
    <property type="entry name" value="PYRUVATE_KINASE"/>
    <property type="match status" value="1"/>
</dbReference>
<keyword evidence="8" id="KW-0547">Nucleotide-binding</keyword>
<evidence type="ECO:0000313" key="17">
    <source>
        <dbReference type="Proteomes" id="UP000504635"/>
    </source>
</evidence>
<dbReference type="InParanoid" id="A0A6J2Y211"/>
<reference evidence="18" key="1">
    <citation type="submission" date="2025-08" db="UniProtKB">
        <authorList>
            <consortium name="RefSeq"/>
        </authorList>
    </citation>
    <scope>IDENTIFICATION</scope>
    <source>
        <tissue evidence="18">Gonads</tissue>
    </source>
</reference>
<dbReference type="Pfam" id="PF02887">
    <property type="entry name" value="PK_C"/>
    <property type="match status" value="1"/>
</dbReference>
<evidence type="ECO:0000256" key="10">
    <source>
        <dbReference type="ARBA" id="ARBA00022840"/>
    </source>
</evidence>
<evidence type="ECO:0000256" key="14">
    <source>
        <dbReference type="RuleBase" id="RU000504"/>
    </source>
</evidence>
<comment type="pathway">
    <text evidence="3 14">Carbohydrate degradation; glycolysis; pyruvate from D-glyceraldehyde 3-phosphate: step 5/5.</text>
</comment>
<dbReference type="Gene3D" id="2.40.33.10">
    <property type="entry name" value="PK beta-barrel domain-like"/>
    <property type="match status" value="1"/>
</dbReference>
<dbReference type="InterPro" id="IPR018209">
    <property type="entry name" value="Pyrv_Knase_AS"/>
</dbReference>
<dbReference type="Pfam" id="PF00224">
    <property type="entry name" value="PK"/>
    <property type="match status" value="1"/>
</dbReference>
<dbReference type="GO" id="GO:0000287">
    <property type="term" value="F:magnesium ion binding"/>
    <property type="evidence" value="ECO:0007669"/>
    <property type="project" value="InterPro"/>
</dbReference>
<evidence type="ECO:0000256" key="9">
    <source>
        <dbReference type="ARBA" id="ARBA00022777"/>
    </source>
</evidence>
<evidence type="ECO:0000256" key="3">
    <source>
        <dbReference type="ARBA" id="ARBA00004997"/>
    </source>
</evidence>
<evidence type="ECO:0000259" key="15">
    <source>
        <dbReference type="Pfam" id="PF00224"/>
    </source>
</evidence>
<dbReference type="FunCoup" id="A0A6J2Y211">
    <property type="interactions" value="590"/>
</dbReference>
<dbReference type="Gene3D" id="3.40.1380.20">
    <property type="entry name" value="Pyruvate kinase, C-terminal domain"/>
    <property type="match status" value="1"/>
</dbReference>
<dbReference type="InterPro" id="IPR001697">
    <property type="entry name" value="Pyr_Knase"/>
</dbReference>
<dbReference type="NCBIfam" id="NF004491">
    <property type="entry name" value="PRK05826.1"/>
    <property type="match status" value="1"/>
</dbReference>
<keyword evidence="10" id="KW-0067">ATP-binding</keyword>
<keyword evidence="11 14" id="KW-0460">Magnesium</keyword>
<dbReference type="NCBIfam" id="NF004978">
    <property type="entry name" value="PRK06354.1"/>
    <property type="match status" value="1"/>
</dbReference>
<sequence>MKAVERRNQMTTQVLPFQLQAAEASTHLDHMCALDIDSRASYVRLSGIICTIGPASRDPATLEKMIEVGMNIARLNFSHGSHEYHAETIKNIREAAANYSKKIGQTYPLAIALDTKGPEIRTGLLEGGGSAEIELKKGETIKLTTDKAYAEKGNKDTVYVDYDNIQKVVKVGNRIYVDDGLISLVVEQIQGSFLTCTIENGGLLGSRKGVNLPGVPVDLPAVSEKDKSDLQFGVDQDVDIIFASFIRNGAALTEIRNILGDKGKKILVISKIENQQGMQNLDEIIDASDGIMVARGDLGIEIPTEKVFLAQKCMIARCNRKGKPVICATQMLESMVKKPRPTRAESSDVANAILDGADCVMLSGETAKGDYPLECVLTMANICKEAEAAIWQKRLFIDLTTQMSPPVDVAHTVSIATVEASTKSLAAAIVVITTSGRSAHLISKYRPRCPIIAVTRSAQTARQSHLYRAVLPLVFEQPRIDDWLKDVDARVSCGISFDVL</sequence>
<protein>
    <recommendedName>
        <fullName evidence="5 14">Pyruvate kinase</fullName>
        <ecNumber evidence="5 14">2.7.1.40</ecNumber>
    </recommendedName>
</protein>
<dbReference type="SUPFAM" id="SSF51621">
    <property type="entry name" value="Phosphoenolpyruvate/pyruvate domain"/>
    <property type="match status" value="1"/>
</dbReference>
<evidence type="ECO:0000259" key="16">
    <source>
        <dbReference type="Pfam" id="PF02887"/>
    </source>
</evidence>
<dbReference type="PRINTS" id="PR01050">
    <property type="entry name" value="PYRUVTKNASE"/>
</dbReference>
<dbReference type="GO" id="GO:0005524">
    <property type="term" value="F:ATP binding"/>
    <property type="evidence" value="ECO:0007669"/>
    <property type="project" value="UniProtKB-KW"/>
</dbReference>
<gene>
    <name evidence="18" type="primary">LOC115882840</name>
</gene>
<dbReference type="NCBIfam" id="TIGR01064">
    <property type="entry name" value="pyruv_kin"/>
    <property type="match status" value="1"/>
</dbReference>
<keyword evidence="12 14" id="KW-0324">Glycolysis</keyword>
<dbReference type="FunFam" id="3.20.20.60:FF:000025">
    <property type="entry name" value="Pyruvate kinase"/>
    <property type="match status" value="1"/>
</dbReference>
<dbReference type="RefSeq" id="XP_030756949.1">
    <property type="nucleotide sequence ID" value="XM_030901089.1"/>
</dbReference>
<dbReference type="SUPFAM" id="SSF52935">
    <property type="entry name" value="PK C-terminal domain-like"/>
    <property type="match status" value="1"/>
</dbReference>
<dbReference type="Proteomes" id="UP000504635">
    <property type="component" value="Unplaced"/>
</dbReference>
<dbReference type="FunFam" id="2.40.33.10:FF:000023">
    <property type="entry name" value="Pyruvate kinase PKM"/>
    <property type="match status" value="1"/>
</dbReference>
<evidence type="ECO:0000256" key="4">
    <source>
        <dbReference type="ARBA" id="ARBA00008663"/>
    </source>
</evidence>
<dbReference type="OrthoDB" id="108365at2759"/>
<comment type="catalytic activity">
    <reaction evidence="14">
        <text>pyruvate + ATP = phosphoenolpyruvate + ADP + H(+)</text>
        <dbReference type="Rhea" id="RHEA:18157"/>
        <dbReference type="ChEBI" id="CHEBI:15361"/>
        <dbReference type="ChEBI" id="CHEBI:15378"/>
        <dbReference type="ChEBI" id="CHEBI:30616"/>
        <dbReference type="ChEBI" id="CHEBI:58702"/>
        <dbReference type="ChEBI" id="CHEBI:456216"/>
        <dbReference type="EC" id="2.7.1.40"/>
    </reaction>
</comment>
<dbReference type="InterPro" id="IPR036918">
    <property type="entry name" value="Pyrv_Knase_C_sf"/>
</dbReference>
<dbReference type="InterPro" id="IPR040442">
    <property type="entry name" value="Pyrv_kinase-like_dom_sf"/>
</dbReference>
<proteinExistence type="inferred from homology"/>
<organism evidence="17 18">
    <name type="scientific">Sitophilus oryzae</name>
    <name type="common">Rice weevil</name>
    <name type="synonym">Curculio oryzae</name>
    <dbReference type="NCBI Taxonomy" id="7048"/>
    <lineage>
        <taxon>Eukaryota</taxon>
        <taxon>Metazoa</taxon>
        <taxon>Ecdysozoa</taxon>
        <taxon>Arthropoda</taxon>
        <taxon>Hexapoda</taxon>
        <taxon>Insecta</taxon>
        <taxon>Pterygota</taxon>
        <taxon>Neoptera</taxon>
        <taxon>Endopterygota</taxon>
        <taxon>Coleoptera</taxon>
        <taxon>Polyphaga</taxon>
        <taxon>Cucujiformia</taxon>
        <taxon>Curculionidae</taxon>
        <taxon>Dryophthorinae</taxon>
        <taxon>Sitophilus</taxon>
    </lineage>
</organism>
<evidence type="ECO:0000256" key="7">
    <source>
        <dbReference type="ARBA" id="ARBA00022723"/>
    </source>
</evidence>